<accession>A0ABW3FN26</accession>
<comment type="caution">
    <text evidence="3">The sequence shown here is derived from an EMBL/GenBank/DDBJ whole genome shotgun (WGS) entry which is preliminary data.</text>
</comment>
<feature type="transmembrane region" description="Helical" evidence="1">
    <location>
        <begin position="137"/>
        <end position="158"/>
    </location>
</feature>
<reference evidence="4" key="1">
    <citation type="journal article" date="2019" name="Int. J. Syst. Evol. Microbiol.">
        <title>The Global Catalogue of Microorganisms (GCM) 10K type strain sequencing project: providing services to taxonomists for standard genome sequencing and annotation.</title>
        <authorList>
            <consortium name="The Broad Institute Genomics Platform"/>
            <consortium name="The Broad Institute Genome Sequencing Center for Infectious Disease"/>
            <person name="Wu L."/>
            <person name="Ma J."/>
        </authorList>
    </citation>
    <scope>NUCLEOTIDE SEQUENCE [LARGE SCALE GENOMIC DNA]</scope>
    <source>
        <strain evidence="4">CCUG 56401</strain>
    </source>
</reference>
<feature type="transmembrane region" description="Helical" evidence="1">
    <location>
        <begin position="83"/>
        <end position="103"/>
    </location>
</feature>
<proteinExistence type="predicted"/>
<organism evidence="3 4">
    <name type="scientific">Saccharopolyspora rosea</name>
    <dbReference type="NCBI Taxonomy" id="524884"/>
    <lineage>
        <taxon>Bacteria</taxon>
        <taxon>Bacillati</taxon>
        <taxon>Actinomycetota</taxon>
        <taxon>Actinomycetes</taxon>
        <taxon>Pseudonocardiales</taxon>
        <taxon>Pseudonocardiaceae</taxon>
        <taxon>Saccharopolyspora</taxon>
    </lineage>
</organism>
<evidence type="ECO:0000313" key="4">
    <source>
        <dbReference type="Proteomes" id="UP001597018"/>
    </source>
</evidence>
<dbReference type="Pfam" id="PF01569">
    <property type="entry name" value="PAP2"/>
    <property type="match status" value="1"/>
</dbReference>
<evidence type="ECO:0000313" key="3">
    <source>
        <dbReference type="EMBL" id="MFD0919911.1"/>
    </source>
</evidence>
<dbReference type="Proteomes" id="UP001597018">
    <property type="component" value="Unassembled WGS sequence"/>
</dbReference>
<protein>
    <submittedName>
        <fullName evidence="3">Phosphatase PAP2 family protein</fullName>
    </submittedName>
</protein>
<keyword evidence="4" id="KW-1185">Reference proteome</keyword>
<feature type="transmembrane region" description="Helical" evidence="1">
    <location>
        <begin position="178"/>
        <end position="197"/>
    </location>
</feature>
<dbReference type="SUPFAM" id="SSF48317">
    <property type="entry name" value="Acid phosphatase/Vanadium-dependent haloperoxidase"/>
    <property type="match status" value="1"/>
</dbReference>
<evidence type="ECO:0000259" key="2">
    <source>
        <dbReference type="Pfam" id="PF01569"/>
    </source>
</evidence>
<feature type="transmembrane region" description="Helical" evidence="1">
    <location>
        <begin position="109"/>
        <end position="130"/>
    </location>
</feature>
<sequence length="199" mass="20759">MLERTGRAELCARVITEVLAPWVIVLLLPLAVAWQATRSLGPALGWGLWVALTSSVLPMVVIVRGARRGRWDGHHVRDREGRLVPFLVLIALSCAGLAVLLVGGAPWPVVALDIAMIASLLVTGAITAKWKISMHTAVAAGAVVILAVSWGPLCWALLLPVAAVGWSRVRLGDHTPAQTTVGAVVGALVGGGLFALLTG</sequence>
<feature type="transmembrane region" description="Helical" evidence="1">
    <location>
        <begin position="46"/>
        <end position="63"/>
    </location>
</feature>
<dbReference type="InterPro" id="IPR036938">
    <property type="entry name" value="PAP2/HPO_sf"/>
</dbReference>
<dbReference type="EMBL" id="JBHTIW010000004">
    <property type="protein sequence ID" value="MFD0919911.1"/>
    <property type="molecule type" value="Genomic_DNA"/>
</dbReference>
<dbReference type="InterPro" id="IPR000326">
    <property type="entry name" value="PAP2/HPO"/>
</dbReference>
<keyword evidence="1" id="KW-0472">Membrane</keyword>
<keyword evidence="1" id="KW-0812">Transmembrane</keyword>
<keyword evidence="1" id="KW-1133">Transmembrane helix</keyword>
<name>A0ABW3FN26_9PSEU</name>
<gene>
    <name evidence="3" type="ORF">ACFQ16_09150</name>
</gene>
<feature type="domain" description="Phosphatidic acid phosphatase type 2/haloperoxidase" evidence="2">
    <location>
        <begin position="132"/>
        <end position="195"/>
    </location>
</feature>
<feature type="transmembrane region" description="Helical" evidence="1">
    <location>
        <begin position="12"/>
        <end position="34"/>
    </location>
</feature>
<evidence type="ECO:0000256" key="1">
    <source>
        <dbReference type="SAM" id="Phobius"/>
    </source>
</evidence>
<dbReference type="RefSeq" id="WP_263251936.1">
    <property type="nucleotide sequence ID" value="NZ_BAABLT010000052.1"/>
</dbReference>